<feature type="region of interest" description="Disordered" evidence="1">
    <location>
        <begin position="617"/>
        <end position="735"/>
    </location>
</feature>
<keyword evidence="3" id="KW-0378">Hydrolase</keyword>
<feature type="compositionally biased region" description="Polar residues" evidence="1">
    <location>
        <begin position="542"/>
        <end position="554"/>
    </location>
</feature>
<dbReference type="AlphaFoldDB" id="A0AAE0JKY9"/>
<dbReference type="GO" id="GO:0008418">
    <property type="term" value="F:protein-N-terminal asparagine amidohydrolase activity"/>
    <property type="evidence" value="ECO:0007669"/>
    <property type="project" value="InterPro"/>
</dbReference>
<accession>A0AAE0JKY9</accession>
<dbReference type="PROSITE" id="PS50263">
    <property type="entry name" value="CN_HYDROLASE"/>
    <property type="match status" value="1"/>
</dbReference>
<dbReference type="InterPro" id="IPR039703">
    <property type="entry name" value="Nta1"/>
</dbReference>
<feature type="compositionally biased region" description="Polar residues" evidence="1">
    <location>
        <begin position="305"/>
        <end position="335"/>
    </location>
</feature>
<comment type="caution">
    <text evidence="3">The sequence shown here is derived from an EMBL/GenBank/DDBJ whole genome shotgun (WGS) entry which is preliminary data.</text>
</comment>
<dbReference type="GO" id="GO:0070773">
    <property type="term" value="F:protein-N-terminal glutamine amidohydrolase activity"/>
    <property type="evidence" value="ECO:0007669"/>
    <property type="project" value="InterPro"/>
</dbReference>
<dbReference type="InterPro" id="IPR003010">
    <property type="entry name" value="C-N_Hydrolase"/>
</dbReference>
<evidence type="ECO:0000256" key="1">
    <source>
        <dbReference type="SAM" id="MobiDB-lite"/>
    </source>
</evidence>
<reference evidence="3" key="2">
    <citation type="submission" date="2023-06" db="EMBL/GenBank/DDBJ databases">
        <authorList>
            <consortium name="Lawrence Berkeley National Laboratory"/>
            <person name="Haridas S."/>
            <person name="Hensen N."/>
            <person name="Bonometti L."/>
            <person name="Westerberg I."/>
            <person name="Brannstrom I.O."/>
            <person name="Guillou S."/>
            <person name="Cros-Aarteil S."/>
            <person name="Calhoun S."/>
            <person name="Kuo A."/>
            <person name="Mondo S."/>
            <person name="Pangilinan J."/>
            <person name="Riley R."/>
            <person name="Labutti K."/>
            <person name="Andreopoulos B."/>
            <person name="Lipzen A."/>
            <person name="Chen C."/>
            <person name="Yanf M."/>
            <person name="Daum C."/>
            <person name="Ng V."/>
            <person name="Clum A."/>
            <person name="Steindorff A."/>
            <person name="Ohm R."/>
            <person name="Martin F."/>
            <person name="Silar P."/>
            <person name="Natvig D."/>
            <person name="Lalanne C."/>
            <person name="Gautier V."/>
            <person name="Ament-Velasquez S.L."/>
            <person name="Kruys A."/>
            <person name="Hutchinson M.I."/>
            <person name="Powell A.J."/>
            <person name="Barry K."/>
            <person name="Miller A.N."/>
            <person name="Grigoriev I.V."/>
            <person name="Debuchy R."/>
            <person name="Gladieux P."/>
            <person name="Thoren M.H."/>
            <person name="Johannesson H."/>
        </authorList>
    </citation>
    <scope>NUCLEOTIDE SEQUENCE</scope>
    <source>
        <strain evidence="3">CBS 560.94</strain>
    </source>
</reference>
<evidence type="ECO:0000313" key="3">
    <source>
        <dbReference type="EMBL" id="KAK3351331.1"/>
    </source>
</evidence>
<dbReference type="Proteomes" id="UP001278500">
    <property type="component" value="Unassembled WGS sequence"/>
</dbReference>
<dbReference type="PANTHER" id="PTHR11750:SF26">
    <property type="entry name" value="PROTEIN N-TERMINAL AMIDASE"/>
    <property type="match status" value="1"/>
</dbReference>
<organism evidence="3 4">
    <name type="scientific">Neurospora tetraspora</name>
    <dbReference type="NCBI Taxonomy" id="94610"/>
    <lineage>
        <taxon>Eukaryota</taxon>
        <taxon>Fungi</taxon>
        <taxon>Dikarya</taxon>
        <taxon>Ascomycota</taxon>
        <taxon>Pezizomycotina</taxon>
        <taxon>Sordariomycetes</taxon>
        <taxon>Sordariomycetidae</taxon>
        <taxon>Sordariales</taxon>
        <taxon>Sordariaceae</taxon>
        <taxon>Neurospora</taxon>
    </lineage>
</organism>
<dbReference type="SUPFAM" id="SSF56317">
    <property type="entry name" value="Carbon-nitrogen hydrolase"/>
    <property type="match status" value="1"/>
</dbReference>
<feature type="region of interest" description="Disordered" evidence="1">
    <location>
        <begin position="763"/>
        <end position="845"/>
    </location>
</feature>
<feature type="compositionally biased region" description="Basic and acidic residues" evidence="1">
    <location>
        <begin position="809"/>
        <end position="818"/>
    </location>
</feature>
<feature type="compositionally biased region" description="Low complexity" evidence="1">
    <location>
        <begin position="720"/>
        <end position="732"/>
    </location>
</feature>
<feature type="domain" description="CN hydrolase" evidence="2">
    <location>
        <begin position="1"/>
        <end position="283"/>
    </location>
</feature>
<proteinExistence type="predicted"/>
<feature type="region of interest" description="Disordered" evidence="1">
    <location>
        <begin position="434"/>
        <end position="463"/>
    </location>
</feature>
<keyword evidence="4" id="KW-1185">Reference proteome</keyword>
<dbReference type="CDD" id="cd07566">
    <property type="entry name" value="ScNTA1_like"/>
    <property type="match status" value="1"/>
</dbReference>
<dbReference type="RefSeq" id="XP_062684626.1">
    <property type="nucleotide sequence ID" value="XM_062825470.1"/>
</dbReference>
<feature type="compositionally biased region" description="Polar residues" evidence="1">
    <location>
        <begin position="517"/>
        <end position="533"/>
    </location>
</feature>
<name>A0AAE0JKY9_9PEZI</name>
<dbReference type="Gene3D" id="3.60.110.10">
    <property type="entry name" value="Carbon-nitrogen hydrolase"/>
    <property type="match status" value="1"/>
</dbReference>
<dbReference type="PANTHER" id="PTHR11750">
    <property type="entry name" value="PROTEIN N-TERMINAL AMIDASE"/>
    <property type="match status" value="1"/>
</dbReference>
<evidence type="ECO:0000313" key="4">
    <source>
        <dbReference type="Proteomes" id="UP001278500"/>
    </source>
</evidence>
<feature type="compositionally biased region" description="Basic and acidic residues" evidence="1">
    <location>
        <begin position="556"/>
        <end position="575"/>
    </location>
</feature>
<feature type="compositionally biased region" description="Pro residues" evidence="1">
    <location>
        <begin position="671"/>
        <end position="685"/>
    </location>
</feature>
<dbReference type="InterPro" id="IPR036526">
    <property type="entry name" value="C-N_Hydrolase_sf"/>
</dbReference>
<feature type="compositionally biased region" description="Low complexity" evidence="1">
    <location>
        <begin position="686"/>
        <end position="711"/>
    </location>
</feature>
<dbReference type="FunFam" id="3.60.110.10:FF:000018">
    <property type="entry name" value="Protein N-terminal asparagine amidohydrolase"/>
    <property type="match status" value="1"/>
</dbReference>
<reference evidence="3" key="1">
    <citation type="journal article" date="2023" name="Mol. Phylogenet. Evol.">
        <title>Genome-scale phylogeny and comparative genomics of the fungal order Sordariales.</title>
        <authorList>
            <person name="Hensen N."/>
            <person name="Bonometti L."/>
            <person name="Westerberg I."/>
            <person name="Brannstrom I.O."/>
            <person name="Guillou S."/>
            <person name="Cros-Aarteil S."/>
            <person name="Calhoun S."/>
            <person name="Haridas S."/>
            <person name="Kuo A."/>
            <person name="Mondo S."/>
            <person name="Pangilinan J."/>
            <person name="Riley R."/>
            <person name="LaButti K."/>
            <person name="Andreopoulos B."/>
            <person name="Lipzen A."/>
            <person name="Chen C."/>
            <person name="Yan M."/>
            <person name="Daum C."/>
            <person name="Ng V."/>
            <person name="Clum A."/>
            <person name="Steindorff A."/>
            <person name="Ohm R.A."/>
            <person name="Martin F."/>
            <person name="Silar P."/>
            <person name="Natvig D.O."/>
            <person name="Lalanne C."/>
            <person name="Gautier V."/>
            <person name="Ament-Velasquez S.L."/>
            <person name="Kruys A."/>
            <person name="Hutchinson M.I."/>
            <person name="Powell A.J."/>
            <person name="Barry K."/>
            <person name="Miller A.N."/>
            <person name="Grigoriev I.V."/>
            <person name="Debuchy R."/>
            <person name="Gladieux P."/>
            <person name="Hiltunen Thoren M."/>
            <person name="Johannesson H."/>
        </authorList>
    </citation>
    <scope>NUCLEOTIDE SEQUENCE</scope>
    <source>
        <strain evidence="3">CBS 560.94</strain>
    </source>
</reference>
<feature type="region of interest" description="Disordered" evidence="1">
    <location>
        <begin position="484"/>
        <end position="585"/>
    </location>
</feature>
<dbReference type="EMBL" id="JAUEPP010000002">
    <property type="protein sequence ID" value="KAK3351331.1"/>
    <property type="molecule type" value="Genomic_DNA"/>
</dbReference>
<dbReference type="GeneID" id="87862624"/>
<protein>
    <submittedName>
        <fullName evidence="3">Carbon-nitrogen hydrolase</fullName>
    </submittedName>
</protein>
<dbReference type="GO" id="GO:0030163">
    <property type="term" value="P:protein catabolic process"/>
    <property type="evidence" value="ECO:0007669"/>
    <property type="project" value="TreeGrafter"/>
</dbReference>
<gene>
    <name evidence="3" type="ORF">B0H65DRAFT_440243</name>
</gene>
<dbReference type="Pfam" id="PF00795">
    <property type="entry name" value="CN_hydrolase"/>
    <property type="match status" value="1"/>
</dbReference>
<sequence>MRIGCLQFAPQVGDVSNNLSRADAVLAKANQRELEDLDLLVLPEMAFSGYNFKSLEEIQPFLEPSGSGISALWARTNALKYDCTVAVGYPEKVGSSGSPRGSSPEYYNSLLVVNGEGETVANYRKSFLYYTDQTWALEGGGFYGGRMEGFGNVAMGICMDINPYKFEAPWHKFEFAFHVLEVRANLVILSMAWLTHEDPSTFTPLAQEPDLATMTYWLQRFEPVIRDESDEELIVVFCNRCGMEDDVLYAGTSAVIGIKNGEVSVYGLLGRGSKELLVVNTDAPPYGKLVNRPDAATENNEEDMPQTTPGTTGNPVSPGQANTTSPYSPVRTHTQPEAAVQAAASNRHIGGNRRSPVEARKRPILNIATKPSRFVVDEEEDCSDSCAEDYAGCQGNCGGCDEHAYVGRAEVVESPVYPSPTVMAMRPELPIHKGARTLPPITTKRLPSGVKPGNYFTSRDLCTPPITPYDDAPLSAAYRTPLPFSPAVNTPVEPNWPVSARTDYNRQPSHTPPSRPASRSTNKSGGRSRNPSRTRGPEMLSPVTSHHSYQSARTGPTERDPRRAGREDEREHEFGELGVGRTAARKPAKTGFDDLFNMIPIAASPSIFKTTFSEAEVMNNQQQQQQQQQRAGQPVHMRLRDEPQPQVAPRQRPTTERTPSRLRSASASNPKIPPSFNYPPPPVPQTPQYTPASYTSSSRSSSRSRQASYTRRGSEQRTVPSTPSTQSPTTPHHQYHQHNLLPATTYGGHSHVQQPHKAMPQAVGINDRDDEPEAFYGRGPVTPVGGLMGGRDSRGRKVSTQQQPSRRTHSVDPHRRETAAGSGRNGGARVNGRYYPPDLLSPVSV</sequence>
<evidence type="ECO:0000259" key="2">
    <source>
        <dbReference type="PROSITE" id="PS50263"/>
    </source>
</evidence>
<feature type="region of interest" description="Disordered" evidence="1">
    <location>
        <begin position="288"/>
        <end position="360"/>
    </location>
</feature>